<reference evidence="4 5" key="1">
    <citation type="submission" date="2018-04" db="EMBL/GenBank/DDBJ databases">
        <title>The genome of golden apple snail Pomacea canaliculata provides insight into stress tolerance and invasive adaptation.</title>
        <authorList>
            <person name="Liu C."/>
            <person name="Liu B."/>
            <person name="Ren Y."/>
            <person name="Zhang Y."/>
            <person name="Wang H."/>
            <person name="Li S."/>
            <person name="Jiang F."/>
            <person name="Yin L."/>
            <person name="Zhang G."/>
            <person name="Qian W."/>
            <person name="Fan W."/>
        </authorList>
    </citation>
    <scope>NUCLEOTIDE SEQUENCE [LARGE SCALE GENOMIC DNA]</scope>
    <source>
        <strain evidence="4">SZHN2017</strain>
        <tissue evidence="4">Muscle</tissue>
    </source>
</reference>
<dbReference type="InterPro" id="IPR015915">
    <property type="entry name" value="Kelch-typ_b-propeller"/>
</dbReference>
<dbReference type="InterPro" id="IPR011333">
    <property type="entry name" value="SKP1/BTB/POZ_sf"/>
</dbReference>
<dbReference type="STRING" id="400727.A0A2T7P1Q4"/>
<dbReference type="CDD" id="cd14733">
    <property type="entry name" value="BACK"/>
    <property type="match status" value="1"/>
</dbReference>
<dbReference type="InterPro" id="IPR000210">
    <property type="entry name" value="BTB/POZ_dom"/>
</dbReference>
<evidence type="ECO:0000259" key="3">
    <source>
        <dbReference type="PROSITE" id="PS50097"/>
    </source>
</evidence>
<dbReference type="SUPFAM" id="SSF54695">
    <property type="entry name" value="POZ domain"/>
    <property type="match status" value="1"/>
</dbReference>
<accession>A0A2T7P1Q4</accession>
<dbReference type="SMART" id="SM00225">
    <property type="entry name" value="BTB"/>
    <property type="match status" value="1"/>
</dbReference>
<comment type="caution">
    <text evidence="4">The sequence shown here is derived from an EMBL/GenBank/DDBJ whole genome shotgun (WGS) entry which is preliminary data.</text>
</comment>
<dbReference type="AlphaFoldDB" id="A0A2T7P1Q4"/>
<dbReference type="Pfam" id="PF24996">
    <property type="entry name" value="NANM"/>
    <property type="match status" value="1"/>
</dbReference>
<proteinExistence type="predicted"/>
<sequence length="604" mass="67669">MATTTLAHRAFATICRGLGQQLDQEDFCDVTVVVGETGFSCHRAVLASVSEFFRTSLKPCWREASSRRVEITHEDVSPESFGYLMDIFYRGEDVVNYETAKDLLKMSFAQKYDLDTLAEKSFKMAVDQISSVSQQEELLTLPKSMLLIILSEQKKLSMDDVCKTILSLKHVAENVHEGLNYNIKGQQTQDVTLRRKILARQPVLLNLPEVQPRVVMFGGYTEVSKSIRDTYVFDLNNRFMKRYSLAPMPEDVGLDFASCKWYNEVYVSGGSQLPTFFAVYKPGDNKWEVLPSLPDDGREKHAMAAISCNIYVLGGFKKDSDGKNTISFSVMRYNTSSREWSIFCQLPSGVQEAAAAVLGHRIYLFGGVDSKGRHLSLVQCVDTLSSCAYQAGKLPSPTCGARALSNGGRIYVVRPKGDVLCMWESFPLAEQIEKRMSEEKEKGKDQSSYTSGSTVSFREVGKFPERRHFSACLRSGEITVCGGENESGEILDSFVKIPLEGGDISNKSLTLITKAAKFDLHEINIPVIYLKEETSVVQPFRVGDKVILDREENQRRIRQSSFMQHTAQPQGTGVITAIEATMITVDFAPYFYGWRGQAHQLQHA</sequence>
<dbReference type="Gene3D" id="2.120.10.80">
    <property type="entry name" value="Kelch-type beta propeller"/>
    <property type="match status" value="2"/>
</dbReference>
<keyword evidence="2" id="KW-0677">Repeat</keyword>
<dbReference type="Pfam" id="PF00651">
    <property type="entry name" value="BTB"/>
    <property type="match status" value="1"/>
</dbReference>
<dbReference type="PROSITE" id="PS50097">
    <property type="entry name" value="BTB"/>
    <property type="match status" value="1"/>
</dbReference>
<dbReference type="SUPFAM" id="SSF117281">
    <property type="entry name" value="Kelch motif"/>
    <property type="match status" value="1"/>
</dbReference>
<dbReference type="EMBL" id="PZQS01000007">
    <property type="protein sequence ID" value="PVD27341.1"/>
    <property type="molecule type" value="Genomic_DNA"/>
</dbReference>
<evidence type="ECO:0000313" key="5">
    <source>
        <dbReference type="Proteomes" id="UP000245119"/>
    </source>
</evidence>
<name>A0A2T7P1Q4_POMCA</name>
<dbReference type="InterPro" id="IPR056734">
    <property type="entry name" value="NANM"/>
</dbReference>
<evidence type="ECO:0000256" key="2">
    <source>
        <dbReference type="ARBA" id="ARBA00022737"/>
    </source>
</evidence>
<gene>
    <name evidence="4" type="ORF">C0Q70_12497</name>
</gene>
<organism evidence="4 5">
    <name type="scientific">Pomacea canaliculata</name>
    <name type="common">Golden apple snail</name>
    <dbReference type="NCBI Taxonomy" id="400727"/>
    <lineage>
        <taxon>Eukaryota</taxon>
        <taxon>Metazoa</taxon>
        <taxon>Spiralia</taxon>
        <taxon>Lophotrochozoa</taxon>
        <taxon>Mollusca</taxon>
        <taxon>Gastropoda</taxon>
        <taxon>Caenogastropoda</taxon>
        <taxon>Architaenioglossa</taxon>
        <taxon>Ampullarioidea</taxon>
        <taxon>Ampullariidae</taxon>
        <taxon>Pomacea</taxon>
    </lineage>
</organism>
<evidence type="ECO:0000256" key="1">
    <source>
        <dbReference type="ARBA" id="ARBA00022441"/>
    </source>
</evidence>
<dbReference type="Proteomes" id="UP000245119">
    <property type="component" value="Linkage Group LG7"/>
</dbReference>
<feature type="domain" description="BTB" evidence="3">
    <location>
        <begin position="28"/>
        <end position="97"/>
    </location>
</feature>
<keyword evidence="5" id="KW-1185">Reference proteome</keyword>
<dbReference type="OrthoDB" id="10251809at2759"/>
<dbReference type="PANTHER" id="PTHR24412:SF489">
    <property type="entry name" value="RING FINGER DOMAIN AND KELCH REPEAT-CONTAINING PROTEIN DDB_G0271372"/>
    <property type="match status" value="1"/>
</dbReference>
<evidence type="ECO:0000313" key="4">
    <source>
        <dbReference type="EMBL" id="PVD27341.1"/>
    </source>
</evidence>
<dbReference type="CDD" id="cd18186">
    <property type="entry name" value="BTB_POZ_ZBTB_KLHL-like"/>
    <property type="match status" value="1"/>
</dbReference>
<keyword evidence="1" id="KW-0880">Kelch repeat</keyword>
<dbReference type="Gene3D" id="3.30.710.10">
    <property type="entry name" value="Potassium Channel Kv1.1, Chain A"/>
    <property type="match status" value="1"/>
</dbReference>
<dbReference type="PANTHER" id="PTHR24412">
    <property type="entry name" value="KELCH PROTEIN"/>
    <property type="match status" value="1"/>
</dbReference>
<protein>
    <recommendedName>
        <fullName evidence="3">BTB domain-containing protein</fullName>
    </recommendedName>
</protein>
<dbReference type="InterPro" id="IPR006652">
    <property type="entry name" value="Kelch_1"/>
</dbReference>
<dbReference type="SMART" id="SM00612">
    <property type="entry name" value="Kelch"/>
    <property type="match status" value="2"/>
</dbReference>